<evidence type="ECO:0008006" key="4">
    <source>
        <dbReference type="Google" id="ProtNLM"/>
    </source>
</evidence>
<protein>
    <recommendedName>
        <fullName evidence="4">AAA family ATPase</fullName>
    </recommendedName>
</protein>
<dbReference type="Proteomes" id="UP000199183">
    <property type="component" value="Unassembled WGS sequence"/>
</dbReference>
<dbReference type="STRING" id="640635.SAMN04489806_2321"/>
<dbReference type="RefSeq" id="WP_245723624.1">
    <property type="nucleotide sequence ID" value="NZ_FNRY01000001.1"/>
</dbReference>
<proteinExistence type="predicted"/>
<gene>
    <name evidence="2" type="ORF">SAMN04489806_2321</name>
</gene>
<dbReference type="Gene3D" id="3.40.50.300">
    <property type="entry name" value="P-loop containing nucleotide triphosphate hydrolases"/>
    <property type="match status" value="2"/>
</dbReference>
<accession>A0A1H4NVU2</accession>
<organism evidence="2 3">
    <name type="scientific">Paramicrobacterium humi</name>
    <dbReference type="NCBI Taxonomy" id="640635"/>
    <lineage>
        <taxon>Bacteria</taxon>
        <taxon>Bacillati</taxon>
        <taxon>Actinomycetota</taxon>
        <taxon>Actinomycetes</taxon>
        <taxon>Micrococcales</taxon>
        <taxon>Microbacteriaceae</taxon>
        <taxon>Paramicrobacterium</taxon>
    </lineage>
</organism>
<reference evidence="2 3" key="1">
    <citation type="submission" date="2016-10" db="EMBL/GenBank/DDBJ databases">
        <authorList>
            <person name="de Groot N.N."/>
        </authorList>
    </citation>
    <scope>NUCLEOTIDE SEQUENCE [LARGE SCALE GENOMIC DNA]</scope>
    <source>
        <strain evidence="2 3">DSM 21799</strain>
    </source>
</reference>
<name>A0A1H4NVU2_9MICO</name>
<feature type="region of interest" description="Disordered" evidence="1">
    <location>
        <begin position="1"/>
        <end position="30"/>
    </location>
</feature>
<dbReference type="InterPro" id="IPR027417">
    <property type="entry name" value="P-loop_NTPase"/>
</dbReference>
<evidence type="ECO:0000313" key="3">
    <source>
        <dbReference type="Proteomes" id="UP000199183"/>
    </source>
</evidence>
<dbReference type="AlphaFoldDB" id="A0A1H4NVU2"/>
<dbReference type="SUPFAM" id="SSF52540">
    <property type="entry name" value="P-loop containing nucleoside triphosphate hydrolases"/>
    <property type="match status" value="1"/>
</dbReference>
<evidence type="ECO:0000256" key="1">
    <source>
        <dbReference type="SAM" id="MobiDB-lite"/>
    </source>
</evidence>
<keyword evidence="3" id="KW-1185">Reference proteome</keyword>
<sequence>MNESAVRDDDYSLDLAPNPTEPQMISVGDPSVSMGNVADDQWARWRSELASVGGDSPLLHFEDERRFRIELSAAHPGSLPQFITGHSTLLSNLVRDDVALRAAKIAADLITTKGIELRTVRGLEAVHLAIGLAHWRHGGENFCAPLLLRPLAIRRYGNDFELKLTEQTMLNPELARALAEQFDIHLDASAFESLSMQDGIFKPQPVIDSLRGLTAHLDWFNVQPRLIVSSFCSVGPAMQRDAAELDHPVLDALAGNASARRLIESGTKLVDAVGSDERSPTTDTLLLDSDAEQENVIAQIAEGQSVVVHTLPGTGGTQTIVNAIGTLVAAHKRVLVVSARRSTLDGIRHRLNGVGLQGVAAHPRTLRRDLVQAITRNEKASMPKVADIDDALVRLRKVLLDYRTSLAQTDPGLGVNISQMLSALTALSNRPNPPSTTARLGYASLVQLATGRDAVASSLAQAAALGEFQYGPDDSPWYGANFTSTEEAKAAHELAKRINHTDLPRLLERGYELIGQTRMRPFETIDELGIYLRLLLDVRETLDKFQPAVFDRSLTELIAATGSRREAPNMSGANRRRLKKLAREYVRPGVHIADMNAALRRIQQQRIMLQRYVDAGISPEVPLGIADVQVAHQRVTADLGQLDAPLGRLDRDSKLSALPIKTLVRVMSGLAAESTVMDNLQERTTLIAELREKGLTPLLTDLSNRHVPAEQVSAELELAWWQSALEHTLATDKALLGANTKVIDRLESDFRLVDEAHASASGQLLAGTLAETWKIGLVDWPEEARSLRTLLKSSPRVSPQQLELHVPHLSRVLSPVWLSSPYEVPAIPESVRFDAVFIVDAGATTLAENVGAIKRAKQVVAFGDTVTQSPTPFHTAVADAASDAALAEDVESRHADSALARLSELLPGLTLTRSYRAGGEDLAELVNQRFYGGEIDSLPWAGSFLGHGSLTLDYVANGHGMPDPDTGTVESVDAEVVRVVNLVLEHATNRPRESLMVITASQRHATRVQQSVLAAFARRPDLSEFILKERAEPFTVLTLEQSVAESRDRVIFSLGYGVTPHGRVLSTFGTLGEPGGDRLLAVGMTRARRSMVLVTCIRPEDIDPERMQHGIAALAQLLQEPPRWSPRPPVTDGAEPMMLDLAERLYRNGLSVEIGYRGKLALVASYGSKAIVVESDVEVGAESLRESLRLRPEVLRRLGWHYLRVHGFDLFSDPVAVARKVMSVLGAPETVPAEPGSERAAQLIDTAPQPTLDMP</sequence>
<evidence type="ECO:0000313" key="2">
    <source>
        <dbReference type="EMBL" id="SEB99300.1"/>
    </source>
</evidence>
<feature type="compositionally biased region" description="Basic and acidic residues" evidence="1">
    <location>
        <begin position="1"/>
        <end position="10"/>
    </location>
</feature>
<dbReference type="EMBL" id="FNRY01000001">
    <property type="protein sequence ID" value="SEB99300.1"/>
    <property type="molecule type" value="Genomic_DNA"/>
</dbReference>